<evidence type="ECO:0000313" key="2">
    <source>
        <dbReference type="Proteomes" id="UP000805193"/>
    </source>
</evidence>
<gene>
    <name evidence="1" type="ORF">HPB47_012077</name>
</gene>
<comment type="caution">
    <text evidence="1">The sequence shown here is derived from an EMBL/GenBank/DDBJ whole genome shotgun (WGS) entry which is preliminary data.</text>
</comment>
<name>A0AC60NUN2_IXOPE</name>
<proteinExistence type="predicted"/>
<evidence type="ECO:0000313" key="1">
    <source>
        <dbReference type="EMBL" id="KAG0410802.1"/>
    </source>
</evidence>
<protein>
    <submittedName>
        <fullName evidence="1">Uncharacterized protein</fullName>
    </submittedName>
</protein>
<accession>A0AC60NUN2</accession>
<dbReference type="EMBL" id="JABSTQ010011487">
    <property type="protein sequence ID" value="KAG0410802.1"/>
    <property type="molecule type" value="Genomic_DNA"/>
</dbReference>
<dbReference type="Proteomes" id="UP000805193">
    <property type="component" value="Unassembled WGS sequence"/>
</dbReference>
<reference evidence="1 2" key="1">
    <citation type="journal article" date="2020" name="Cell">
        <title>Large-Scale Comparative Analyses of Tick Genomes Elucidate Their Genetic Diversity and Vector Capacities.</title>
        <authorList>
            <consortium name="Tick Genome and Microbiome Consortium (TIGMIC)"/>
            <person name="Jia N."/>
            <person name="Wang J."/>
            <person name="Shi W."/>
            <person name="Du L."/>
            <person name="Sun Y."/>
            <person name="Zhan W."/>
            <person name="Jiang J.F."/>
            <person name="Wang Q."/>
            <person name="Zhang B."/>
            <person name="Ji P."/>
            <person name="Bell-Sakyi L."/>
            <person name="Cui X.M."/>
            <person name="Yuan T.T."/>
            <person name="Jiang B.G."/>
            <person name="Yang W.F."/>
            <person name="Lam T.T."/>
            <person name="Chang Q.C."/>
            <person name="Ding S.J."/>
            <person name="Wang X.J."/>
            <person name="Zhu J.G."/>
            <person name="Ruan X.D."/>
            <person name="Zhao L."/>
            <person name="Wei J.T."/>
            <person name="Ye R.Z."/>
            <person name="Que T.C."/>
            <person name="Du C.H."/>
            <person name="Zhou Y.H."/>
            <person name="Cheng J.X."/>
            <person name="Dai P.F."/>
            <person name="Guo W.B."/>
            <person name="Han X.H."/>
            <person name="Huang E.J."/>
            <person name="Li L.F."/>
            <person name="Wei W."/>
            <person name="Gao Y.C."/>
            <person name="Liu J.Z."/>
            <person name="Shao H.Z."/>
            <person name="Wang X."/>
            <person name="Wang C.C."/>
            <person name="Yang T.C."/>
            <person name="Huo Q.B."/>
            <person name="Li W."/>
            <person name="Chen H.Y."/>
            <person name="Chen S.E."/>
            <person name="Zhou L.G."/>
            <person name="Ni X.B."/>
            <person name="Tian J.H."/>
            <person name="Sheng Y."/>
            <person name="Liu T."/>
            <person name="Pan Y.S."/>
            <person name="Xia L.Y."/>
            <person name="Li J."/>
            <person name="Zhao F."/>
            <person name="Cao W.C."/>
        </authorList>
    </citation>
    <scope>NUCLEOTIDE SEQUENCE [LARGE SCALE GENOMIC DNA]</scope>
    <source>
        <strain evidence="1">Iper-2018</strain>
    </source>
</reference>
<sequence length="559" mass="62514">MAGNECSNTISPYLINVSHSQIDLLWSKAHRATAYCLCHGSVRRVGHTVDFADCDGGPRWACRQSREPQPFVRAPVEPATEYIFCARRKCGDVYSRDAECSKAMSAAKGGWKFTVDLIEPNRALVLWTLPGAMPERHYEVTWCCWTGSLGTCMNKSSGVGGVVISHLEAWIVYDIAVVDQTRADRLLFRTRVRTRPQMPSEPQGFHAVQLGRGEARLSWSPPADPRGPVDAYDVTWCSSSCSTLAVSRLARHVVLSDVQASTHYKFRVRAKNVLDGISFEGPEAHLVALTPPEDAWTIKHCSVDVGLCEKWLMRGSEQIIASKNPWTVFSVEVTDASDKVLLYTTYRSPPGFPSAPQEAKVLPFNSSALTLTWASPKETRGPVDGYLVKWHTFYEDGELLRVGSRMLRSLVIADVEELNTYTIEVSAYHLWAGVLLAGNESVVYGISYSSGMNVRINTSLTSVELSWTLRHGVVEELLVSLCEPYQLPETCEQRRLSSDARRLLLDKLKPKRTYDVRFFRFPAMELIIRKRFATGQQGATVGYSLNAECVEREMRFVGV</sequence>
<keyword evidence="2" id="KW-1185">Reference proteome</keyword>
<organism evidence="1 2">
    <name type="scientific">Ixodes persulcatus</name>
    <name type="common">Taiga tick</name>
    <dbReference type="NCBI Taxonomy" id="34615"/>
    <lineage>
        <taxon>Eukaryota</taxon>
        <taxon>Metazoa</taxon>
        <taxon>Ecdysozoa</taxon>
        <taxon>Arthropoda</taxon>
        <taxon>Chelicerata</taxon>
        <taxon>Arachnida</taxon>
        <taxon>Acari</taxon>
        <taxon>Parasitiformes</taxon>
        <taxon>Ixodida</taxon>
        <taxon>Ixodoidea</taxon>
        <taxon>Ixodidae</taxon>
        <taxon>Ixodinae</taxon>
        <taxon>Ixodes</taxon>
    </lineage>
</organism>